<reference evidence="2 3" key="1">
    <citation type="journal article" date="2015" name="Nature">
        <title>rRNA introns, odd ribosomes, and small enigmatic genomes across a large radiation of phyla.</title>
        <authorList>
            <person name="Brown C.T."/>
            <person name="Hug L.A."/>
            <person name="Thomas B.C."/>
            <person name="Sharon I."/>
            <person name="Castelle C.J."/>
            <person name="Singh A."/>
            <person name="Wilkins M.J."/>
            <person name="Williams K.H."/>
            <person name="Banfield J.F."/>
        </authorList>
    </citation>
    <scope>NUCLEOTIDE SEQUENCE [LARGE SCALE GENOMIC DNA]</scope>
</reference>
<evidence type="ECO:0000313" key="3">
    <source>
        <dbReference type="Proteomes" id="UP000033901"/>
    </source>
</evidence>
<feature type="transmembrane region" description="Helical" evidence="1">
    <location>
        <begin position="76"/>
        <end position="97"/>
    </location>
</feature>
<gene>
    <name evidence="2" type="ORF">UW61_C0008G0004</name>
</gene>
<sequence length="114" mass="11855">MNQLFGTIPQPSPLSKFGTVEGGGVGIFLNRILVVLVILAGVYSVFNLVLAGFAFLSAGDDPKKVAGAWAKIWQSLLGLAFAAGAFVLAGIFGQLIFGDPNAILKPSIPELQVP</sequence>
<evidence type="ECO:0008006" key="4">
    <source>
        <dbReference type="Google" id="ProtNLM"/>
    </source>
</evidence>
<evidence type="ECO:0000313" key="2">
    <source>
        <dbReference type="EMBL" id="KKT67476.1"/>
    </source>
</evidence>
<keyword evidence="1" id="KW-1133">Transmembrane helix</keyword>
<feature type="transmembrane region" description="Helical" evidence="1">
    <location>
        <begin position="32"/>
        <end position="56"/>
    </location>
</feature>
<accession>A0A0G1J728</accession>
<dbReference type="EMBL" id="LCIZ01000008">
    <property type="protein sequence ID" value="KKT67476.1"/>
    <property type="molecule type" value="Genomic_DNA"/>
</dbReference>
<comment type="caution">
    <text evidence="2">The sequence shown here is derived from an EMBL/GenBank/DDBJ whole genome shotgun (WGS) entry which is preliminary data.</text>
</comment>
<dbReference type="Proteomes" id="UP000033901">
    <property type="component" value="Unassembled WGS sequence"/>
</dbReference>
<keyword evidence="1" id="KW-0812">Transmembrane</keyword>
<organism evidence="2 3">
    <name type="scientific">Candidatus Curtissbacteria bacterium GW2011_GWC1_44_33</name>
    <dbReference type="NCBI Taxonomy" id="1618413"/>
    <lineage>
        <taxon>Bacteria</taxon>
        <taxon>Candidatus Curtissiibacteriota</taxon>
    </lineage>
</organism>
<dbReference type="AlphaFoldDB" id="A0A0G1J728"/>
<name>A0A0G1J728_9BACT</name>
<proteinExistence type="predicted"/>
<keyword evidence="1" id="KW-0472">Membrane</keyword>
<protein>
    <recommendedName>
        <fullName evidence="4">Integral membrane protein</fullName>
    </recommendedName>
</protein>
<evidence type="ECO:0000256" key="1">
    <source>
        <dbReference type="SAM" id="Phobius"/>
    </source>
</evidence>